<accession>A0ABD1ZA64</accession>
<name>A0ABD1ZA64_9MARC</name>
<comment type="caution">
    <text evidence="1">The sequence shown here is derived from an EMBL/GenBank/DDBJ whole genome shotgun (WGS) entry which is preliminary data.</text>
</comment>
<protein>
    <submittedName>
        <fullName evidence="1">Uncharacterized protein</fullName>
    </submittedName>
</protein>
<gene>
    <name evidence="1" type="ORF">R1flu_011376</name>
</gene>
<organism evidence="1 2">
    <name type="scientific">Riccia fluitans</name>
    <dbReference type="NCBI Taxonomy" id="41844"/>
    <lineage>
        <taxon>Eukaryota</taxon>
        <taxon>Viridiplantae</taxon>
        <taxon>Streptophyta</taxon>
        <taxon>Embryophyta</taxon>
        <taxon>Marchantiophyta</taxon>
        <taxon>Marchantiopsida</taxon>
        <taxon>Marchantiidae</taxon>
        <taxon>Marchantiales</taxon>
        <taxon>Ricciaceae</taxon>
        <taxon>Riccia</taxon>
    </lineage>
</organism>
<proteinExistence type="predicted"/>
<evidence type="ECO:0000313" key="2">
    <source>
        <dbReference type="Proteomes" id="UP001605036"/>
    </source>
</evidence>
<dbReference type="Proteomes" id="UP001605036">
    <property type="component" value="Unassembled WGS sequence"/>
</dbReference>
<evidence type="ECO:0000313" key="1">
    <source>
        <dbReference type="EMBL" id="KAL2643789.1"/>
    </source>
</evidence>
<dbReference type="AlphaFoldDB" id="A0ABD1ZA64"/>
<dbReference type="EMBL" id="JBHFFA010000002">
    <property type="protein sequence ID" value="KAL2643789.1"/>
    <property type="molecule type" value="Genomic_DNA"/>
</dbReference>
<sequence length="177" mass="19408">MEHAWSYHKRTTFRSEAACTSTFPTTRSRYQPWITKSSTSNIATKVRSCSQQAGDLQRQGGGLVHSRRSANSNLSAIRKAQRELRPSSYPFLLSQFANRGRWRAGFFLNKGGKNKCGDNAHAYHTTAVVSDLGSASLSLIKGLPTVPLENRCYIGIRTQLDSLPGVLPAGHSSSDPP</sequence>
<reference evidence="1 2" key="1">
    <citation type="submission" date="2024-09" db="EMBL/GenBank/DDBJ databases">
        <title>Chromosome-scale assembly of Riccia fluitans.</title>
        <authorList>
            <person name="Paukszto L."/>
            <person name="Sawicki J."/>
            <person name="Karawczyk K."/>
            <person name="Piernik-Szablinska J."/>
            <person name="Szczecinska M."/>
            <person name="Mazdziarz M."/>
        </authorList>
    </citation>
    <scope>NUCLEOTIDE SEQUENCE [LARGE SCALE GENOMIC DNA]</scope>
    <source>
        <strain evidence="1">Rf_01</strain>
        <tissue evidence="1">Aerial parts of the thallus</tissue>
    </source>
</reference>
<keyword evidence="2" id="KW-1185">Reference proteome</keyword>